<proteinExistence type="predicted"/>
<keyword evidence="1" id="KW-0040">ANK repeat</keyword>
<evidence type="ECO:0000256" key="1">
    <source>
        <dbReference type="PROSITE-ProRule" id="PRU00023"/>
    </source>
</evidence>
<dbReference type="InterPro" id="IPR002110">
    <property type="entry name" value="Ankyrin_rpt"/>
</dbReference>
<reference evidence="2 3" key="1">
    <citation type="submission" date="2024-02" db="EMBL/GenBank/DDBJ databases">
        <title>Discinaceae phylogenomics.</title>
        <authorList>
            <person name="Dirks A.C."/>
            <person name="James T.Y."/>
        </authorList>
    </citation>
    <scope>NUCLEOTIDE SEQUENCE [LARGE SCALE GENOMIC DNA]</scope>
    <source>
        <strain evidence="2 3">ACD0624</strain>
    </source>
</reference>
<comment type="caution">
    <text evidence="2">The sequence shown here is derived from an EMBL/GenBank/DDBJ whole genome shotgun (WGS) entry which is preliminary data.</text>
</comment>
<dbReference type="PROSITE" id="PS50088">
    <property type="entry name" value="ANK_REPEAT"/>
    <property type="match status" value="1"/>
</dbReference>
<evidence type="ECO:0000313" key="3">
    <source>
        <dbReference type="Proteomes" id="UP001447188"/>
    </source>
</evidence>
<dbReference type="EMBL" id="JBBBZM010000080">
    <property type="protein sequence ID" value="KAL0634958.1"/>
    <property type="molecule type" value="Genomic_DNA"/>
</dbReference>
<evidence type="ECO:0000313" key="2">
    <source>
        <dbReference type="EMBL" id="KAL0634958.1"/>
    </source>
</evidence>
<protein>
    <submittedName>
        <fullName evidence="2">Uncharacterized protein</fullName>
    </submittedName>
</protein>
<accession>A0ABR3GGL5</accession>
<name>A0ABR3GGL5_9PEZI</name>
<gene>
    <name evidence="2" type="ORF">Q9L58_006076</name>
</gene>
<feature type="repeat" description="ANK" evidence="1">
    <location>
        <begin position="325"/>
        <end position="357"/>
    </location>
</feature>
<organism evidence="2 3">
    <name type="scientific">Discina gigas</name>
    <dbReference type="NCBI Taxonomy" id="1032678"/>
    <lineage>
        <taxon>Eukaryota</taxon>
        <taxon>Fungi</taxon>
        <taxon>Dikarya</taxon>
        <taxon>Ascomycota</taxon>
        <taxon>Pezizomycotina</taxon>
        <taxon>Pezizomycetes</taxon>
        <taxon>Pezizales</taxon>
        <taxon>Discinaceae</taxon>
        <taxon>Discina</taxon>
    </lineage>
</organism>
<keyword evidence="3" id="KW-1185">Reference proteome</keyword>
<sequence length="372" mass="42222">MATLTCLPDRYLSQTHLDELFKDFDNSFNSGQSSASIFSSIVNNVRHVYMAALLGANEDMLAQFKEDAEELVRLKRERSEEGGSPPKYTGKTETTPVAVAEAAVTTSHIDRRASRDVGQVQEEEICWPVRSRSSSSSVNCAEEAKAKTFTLHIGSYSDDHRRDMPDWTPMDRDGWIGRLDFQVFRYEEPGTIRIDVVEKQSWHRVMVNADRWSGEGWKHRLTFYAFGQARPGTKMIWVAYRADPDRCIFLKGGRDDKLEGWEPYGPTQSRPATLGQRKDTEPGFCFSACLWERLEIATEVQKRLYFWGLCGVDINRAAHIFGDEPSVTPIQIAIRDERIDMLAYLIDNGVEMSVEEEDQVREIFGAAPPSSG</sequence>
<dbReference type="Proteomes" id="UP001447188">
    <property type="component" value="Unassembled WGS sequence"/>
</dbReference>